<organism evidence="3 4">
    <name type="scientific">Adiantum capillus-veneris</name>
    <name type="common">Maidenhair fern</name>
    <dbReference type="NCBI Taxonomy" id="13818"/>
    <lineage>
        <taxon>Eukaryota</taxon>
        <taxon>Viridiplantae</taxon>
        <taxon>Streptophyta</taxon>
        <taxon>Embryophyta</taxon>
        <taxon>Tracheophyta</taxon>
        <taxon>Polypodiopsida</taxon>
        <taxon>Polypodiidae</taxon>
        <taxon>Polypodiales</taxon>
        <taxon>Pteridineae</taxon>
        <taxon>Pteridaceae</taxon>
        <taxon>Vittarioideae</taxon>
        <taxon>Adiantum</taxon>
    </lineage>
</organism>
<feature type="transmembrane region" description="Helical" evidence="2">
    <location>
        <begin position="31"/>
        <end position="49"/>
    </location>
</feature>
<proteinExistence type="predicted"/>
<feature type="compositionally biased region" description="Low complexity" evidence="1">
    <location>
        <begin position="413"/>
        <end position="431"/>
    </location>
</feature>
<sequence>MIVVAITLFFSLAAIFYTFLCPFLGHTIKEYVAVGVFSPVALAVSFLYIRCTAIDPSDPGVLATDGPRAAVKPAEQSSSHNLSQITSNKELLKSNKIGDVERGRETGVVKPCSPSLGLFGMVQCFIDGDKCGKDGGSCEQVSQEDQLYCTLCHAELFVETIAGLMVLVRCFTDKQEIRIYLTSKLGNGFSIAPFSALVALCTLTPLLASIPLGELFFFHMLLIRKGISTYEYVVAMRVENETQASAQVEKQSIPVQHVRNLRNPNSIGISYFGEWCSPRRQQGHGLSRTETKKLPCTVDTESTTVVERTGYKPSRNVVKISALKLAMLNPKEAAKAATKARENSSILRPVGFQSLRASNADCASSCNITPRSSISLEYGSASSRKGSRKEAENLLQTTLSPRQAMTKEESDVDIVSSRSRSPVSVPLSPLPMERRFGNPNVLRTPIQRIQGKDLSSGRHGLQVCDATILPHSSIEHPSWICTTPINEGLEPSRGSETVHLGRSHIISVEKHANGKKCSSGRMAVYWDRAAGRFRSLPNGNQGIKVSGLLPKTASGDPWNLPGPNSILSPGRCLLNAKSASLQGPLSSSTLKNCGKENLLKAASTNPSLSMQSHIVLPSQSINGSATPSFSPACKTKLLLSRFTPS</sequence>
<dbReference type="OrthoDB" id="1925181at2759"/>
<keyword evidence="4" id="KW-1185">Reference proteome</keyword>
<evidence type="ECO:0000313" key="4">
    <source>
        <dbReference type="Proteomes" id="UP000886520"/>
    </source>
</evidence>
<keyword evidence="2" id="KW-0812">Transmembrane</keyword>
<protein>
    <recommendedName>
        <fullName evidence="5">S-acyltransferase</fullName>
    </recommendedName>
</protein>
<feature type="transmembrane region" description="Helical" evidence="2">
    <location>
        <begin position="6"/>
        <end position="24"/>
    </location>
</feature>
<accession>A0A9D4VF72</accession>
<gene>
    <name evidence="3" type="ORF">GOP47_0000466</name>
</gene>
<dbReference type="EMBL" id="JABFUD020000001">
    <property type="protein sequence ID" value="KAI5084297.1"/>
    <property type="molecule type" value="Genomic_DNA"/>
</dbReference>
<evidence type="ECO:0000256" key="1">
    <source>
        <dbReference type="SAM" id="MobiDB-lite"/>
    </source>
</evidence>
<reference evidence="3" key="1">
    <citation type="submission" date="2021-01" db="EMBL/GenBank/DDBJ databases">
        <title>Adiantum capillus-veneris genome.</title>
        <authorList>
            <person name="Fang Y."/>
            <person name="Liao Q."/>
        </authorList>
    </citation>
    <scope>NUCLEOTIDE SEQUENCE</scope>
    <source>
        <strain evidence="3">H3</strain>
        <tissue evidence="3">Leaf</tissue>
    </source>
</reference>
<dbReference type="Proteomes" id="UP000886520">
    <property type="component" value="Chromosome 1"/>
</dbReference>
<keyword evidence="2" id="KW-1133">Transmembrane helix</keyword>
<evidence type="ECO:0008006" key="5">
    <source>
        <dbReference type="Google" id="ProtNLM"/>
    </source>
</evidence>
<feature type="region of interest" description="Disordered" evidence="1">
    <location>
        <begin position="403"/>
        <end position="438"/>
    </location>
</feature>
<dbReference type="AlphaFoldDB" id="A0A9D4VF72"/>
<evidence type="ECO:0000256" key="2">
    <source>
        <dbReference type="SAM" id="Phobius"/>
    </source>
</evidence>
<evidence type="ECO:0000313" key="3">
    <source>
        <dbReference type="EMBL" id="KAI5084297.1"/>
    </source>
</evidence>
<keyword evidence="2" id="KW-0472">Membrane</keyword>
<name>A0A9D4VF72_ADICA</name>
<comment type="caution">
    <text evidence="3">The sequence shown here is derived from an EMBL/GenBank/DDBJ whole genome shotgun (WGS) entry which is preliminary data.</text>
</comment>